<dbReference type="EMBL" id="CM047583">
    <property type="protein sequence ID" value="KAI9912481.1"/>
    <property type="molecule type" value="Genomic_DNA"/>
</dbReference>
<keyword evidence="2" id="KW-1185">Reference proteome</keyword>
<accession>A0ACC0W3A3</accession>
<evidence type="ECO:0000313" key="1">
    <source>
        <dbReference type="EMBL" id="KAI9912481.1"/>
    </source>
</evidence>
<reference evidence="1 2" key="1">
    <citation type="journal article" date="2022" name="bioRxiv">
        <title>The genome of the oomycete Peronosclerospora sorghi, a cosmopolitan pathogen of maize and sorghum, is inflated with dispersed pseudogenes.</title>
        <authorList>
            <person name="Fletcher K."/>
            <person name="Martin F."/>
            <person name="Isakeit T."/>
            <person name="Cavanaugh K."/>
            <person name="Magill C."/>
            <person name="Michelmore R."/>
        </authorList>
    </citation>
    <scope>NUCLEOTIDE SEQUENCE [LARGE SCALE GENOMIC DNA]</scope>
    <source>
        <strain evidence="1">P6</strain>
    </source>
</reference>
<name>A0ACC0W3A3_9STRA</name>
<evidence type="ECO:0000313" key="2">
    <source>
        <dbReference type="Proteomes" id="UP001163321"/>
    </source>
</evidence>
<gene>
    <name evidence="1" type="ORF">PsorP6_005458</name>
</gene>
<comment type="caution">
    <text evidence="1">The sequence shown here is derived from an EMBL/GenBank/DDBJ whole genome shotgun (WGS) entry which is preliminary data.</text>
</comment>
<protein>
    <submittedName>
        <fullName evidence="1">Uncharacterized protein</fullName>
    </submittedName>
</protein>
<organism evidence="1 2">
    <name type="scientific">Peronosclerospora sorghi</name>
    <dbReference type="NCBI Taxonomy" id="230839"/>
    <lineage>
        <taxon>Eukaryota</taxon>
        <taxon>Sar</taxon>
        <taxon>Stramenopiles</taxon>
        <taxon>Oomycota</taxon>
        <taxon>Peronosporomycetes</taxon>
        <taxon>Peronosporales</taxon>
        <taxon>Peronosporaceae</taxon>
        <taxon>Peronosclerospora</taxon>
    </lineage>
</organism>
<sequence length="87" mass="9750">MPIQANGTVFTLNLAPFSVPRSHGPSTVDALSNIAQYKRECIWDPTWPGSALTWIYSYGMKVDPFRANHASIVVNYIERLPPAFHSM</sequence>
<dbReference type="Proteomes" id="UP001163321">
    <property type="component" value="Chromosome 4"/>
</dbReference>
<proteinExistence type="predicted"/>